<accession>A0A239NGE1</accession>
<dbReference type="Proteomes" id="UP000198282">
    <property type="component" value="Unassembled WGS sequence"/>
</dbReference>
<dbReference type="Gene3D" id="3.10.450.50">
    <property type="match status" value="1"/>
</dbReference>
<dbReference type="OrthoDB" id="3540333at2"/>
<dbReference type="AlphaFoldDB" id="A0A239NGE1"/>
<proteinExistence type="predicted"/>
<gene>
    <name evidence="2" type="ORF">SAMN05216276_105751</name>
</gene>
<evidence type="ECO:0000313" key="2">
    <source>
        <dbReference type="EMBL" id="SNT53976.1"/>
    </source>
</evidence>
<dbReference type="GO" id="GO:0016853">
    <property type="term" value="F:isomerase activity"/>
    <property type="evidence" value="ECO:0007669"/>
    <property type="project" value="UniProtKB-KW"/>
</dbReference>
<dbReference type="SUPFAM" id="SSF54427">
    <property type="entry name" value="NTF2-like"/>
    <property type="match status" value="1"/>
</dbReference>
<organism evidence="2 3">
    <name type="scientific">Streptosporangium subroseum</name>
    <dbReference type="NCBI Taxonomy" id="106412"/>
    <lineage>
        <taxon>Bacteria</taxon>
        <taxon>Bacillati</taxon>
        <taxon>Actinomycetota</taxon>
        <taxon>Actinomycetes</taxon>
        <taxon>Streptosporangiales</taxon>
        <taxon>Streptosporangiaceae</taxon>
        <taxon>Streptosporangium</taxon>
    </lineage>
</organism>
<dbReference type="EMBL" id="FZOD01000057">
    <property type="protein sequence ID" value="SNT53976.1"/>
    <property type="molecule type" value="Genomic_DNA"/>
</dbReference>
<evidence type="ECO:0000259" key="1">
    <source>
        <dbReference type="Pfam" id="PF14534"/>
    </source>
</evidence>
<dbReference type="Pfam" id="PF14534">
    <property type="entry name" value="DUF4440"/>
    <property type="match status" value="1"/>
</dbReference>
<feature type="domain" description="DUF4440" evidence="1">
    <location>
        <begin position="14"/>
        <end position="123"/>
    </location>
</feature>
<dbReference type="InterPro" id="IPR027843">
    <property type="entry name" value="DUF4440"/>
</dbReference>
<keyword evidence="3" id="KW-1185">Reference proteome</keyword>
<sequence length="136" mass="14574">MTILTDPDDRTLLLDHDRRFFDALVAADVARLDDLLADDFIMVAIDNGAVATRADLLGLMSSGTLRFPAVRSFPDEAVVRRVGDVGIVVGRTSMNFTNADGTAFTAGSRYTHVFAADSIAGWRLVSAQGTEIKPGS</sequence>
<dbReference type="InterPro" id="IPR032710">
    <property type="entry name" value="NTF2-like_dom_sf"/>
</dbReference>
<protein>
    <submittedName>
        <fullName evidence="2">Ketosteroid isomerase homolog</fullName>
    </submittedName>
</protein>
<evidence type="ECO:0000313" key="3">
    <source>
        <dbReference type="Proteomes" id="UP000198282"/>
    </source>
</evidence>
<name>A0A239NGE1_9ACTN</name>
<reference evidence="2 3" key="1">
    <citation type="submission" date="2017-06" db="EMBL/GenBank/DDBJ databases">
        <authorList>
            <person name="Kim H.J."/>
            <person name="Triplett B.A."/>
        </authorList>
    </citation>
    <scope>NUCLEOTIDE SEQUENCE [LARGE SCALE GENOMIC DNA]</scope>
    <source>
        <strain evidence="2 3">CGMCC 4.2132</strain>
    </source>
</reference>
<dbReference type="RefSeq" id="WP_089212039.1">
    <property type="nucleotide sequence ID" value="NZ_FZOD01000057.1"/>
</dbReference>
<keyword evidence="2" id="KW-0413">Isomerase</keyword>